<keyword evidence="4" id="KW-0812">Transmembrane</keyword>
<gene>
    <name evidence="5" type="ORF">DTER00134_LOCUS10118</name>
</gene>
<dbReference type="PANTHER" id="PTHR11782">
    <property type="entry name" value="ADENOSINE/GUANOSINE DIPHOSPHATASE"/>
    <property type="match status" value="1"/>
</dbReference>
<dbReference type="InterPro" id="IPR000407">
    <property type="entry name" value="GDA1_CD39_NTPase"/>
</dbReference>
<evidence type="ECO:0000256" key="1">
    <source>
        <dbReference type="ARBA" id="ARBA00009283"/>
    </source>
</evidence>
<feature type="active site" description="Proton acceptor" evidence="3">
    <location>
        <position position="180"/>
    </location>
</feature>
<dbReference type="GO" id="GO:0016020">
    <property type="term" value="C:membrane"/>
    <property type="evidence" value="ECO:0007669"/>
    <property type="project" value="TreeGrafter"/>
</dbReference>
<dbReference type="EMBL" id="HBIP01017203">
    <property type="protein sequence ID" value="CAE0495045.1"/>
    <property type="molecule type" value="Transcribed_RNA"/>
</dbReference>
<dbReference type="Pfam" id="PF01150">
    <property type="entry name" value="GDA1_CD39"/>
    <property type="match status" value="1"/>
</dbReference>
<feature type="transmembrane region" description="Helical" evidence="4">
    <location>
        <begin position="494"/>
        <end position="520"/>
    </location>
</feature>
<name>A0A7S3QW69_DUNTE</name>
<keyword evidence="4" id="KW-1133">Transmembrane helix</keyword>
<dbReference type="AlphaFoldDB" id="A0A7S3QW69"/>
<evidence type="ECO:0000256" key="2">
    <source>
        <dbReference type="ARBA" id="ARBA00022801"/>
    </source>
</evidence>
<dbReference type="GO" id="GO:0009134">
    <property type="term" value="P:nucleoside diphosphate catabolic process"/>
    <property type="evidence" value="ECO:0007669"/>
    <property type="project" value="TreeGrafter"/>
</dbReference>
<comment type="similarity">
    <text evidence="1">Belongs to the GDA1/CD39 NTPase family.</text>
</comment>
<dbReference type="Gene3D" id="3.30.420.40">
    <property type="match status" value="1"/>
</dbReference>
<proteinExistence type="inferred from homology"/>
<keyword evidence="4" id="KW-0472">Membrane</keyword>
<evidence type="ECO:0000256" key="4">
    <source>
        <dbReference type="SAM" id="Phobius"/>
    </source>
</evidence>
<organism evidence="5">
    <name type="scientific">Dunaliella tertiolecta</name>
    <name type="common">Green alga</name>
    <dbReference type="NCBI Taxonomy" id="3047"/>
    <lineage>
        <taxon>Eukaryota</taxon>
        <taxon>Viridiplantae</taxon>
        <taxon>Chlorophyta</taxon>
        <taxon>core chlorophytes</taxon>
        <taxon>Chlorophyceae</taxon>
        <taxon>CS clade</taxon>
        <taxon>Chlamydomonadales</taxon>
        <taxon>Dunaliellaceae</taxon>
        <taxon>Dunaliella</taxon>
    </lineage>
</organism>
<dbReference type="PANTHER" id="PTHR11782:SF125">
    <property type="entry name" value="APYRASE 7-RELATED"/>
    <property type="match status" value="1"/>
</dbReference>
<dbReference type="Gene3D" id="3.30.420.150">
    <property type="entry name" value="Exopolyphosphatase. Domain 2"/>
    <property type="match status" value="1"/>
</dbReference>
<keyword evidence="2" id="KW-0378">Hydrolase</keyword>
<evidence type="ECO:0000313" key="5">
    <source>
        <dbReference type="EMBL" id="CAE0495045.1"/>
    </source>
</evidence>
<evidence type="ECO:0000256" key="3">
    <source>
        <dbReference type="PIRSR" id="PIRSR600407-1"/>
    </source>
</evidence>
<reference evidence="5" key="1">
    <citation type="submission" date="2021-01" db="EMBL/GenBank/DDBJ databases">
        <authorList>
            <person name="Corre E."/>
            <person name="Pelletier E."/>
            <person name="Niang G."/>
            <person name="Scheremetjew M."/>
            <person name="Finn R."/>
            <person name="Kale V."/>
            <person name="Holt S."/>
            <person name="Cochrane G."/>
            <person name="Meng A."/>
            <person name="Brown T."/>
            <person name="Cohen L."/>
        </authorList>
    </citation>
    <scope>NUCLEOTIDE SEQUENCE</scope>
    <source>
        <strain evidence="5">CCMP1320</strain>
    </source>
</reference>
<protein>
    <submittedName>
        <fullName evidence="5">Uncharacterized protein</fullName>
    </submittedName>
</protein>
<sequence>MMLVFRKGARACTLLLFIWAFLVLLLPSLAAWKRPRYILIIDGGSSGTRSYAFSYTMSQSEPLLPIFQGIPPSAALAKVPRKQGTGMYDRVETQPGMGDLLADPSGIKDKALQPLLEWGKASIPQRLHACTPVLLLATGGARSLSKENREQLLQRARQVLGDGPFVFQPAWARVITGTSEGAFSFVSQAYSRGMLRSIQGGNSLEKGGDQQEQPHQPVLGILDLGGSSLEVTTNEPRQLLGLSARASPEAIPINVTVGDAELQLSTTTYKHCGLMDTWDRSISLLLQGANGVEAKSPSEIKSPPEIKIPCLHRGFSAPYNRHLTYGIAPAITTVYLVGAPDEQRCAKLARALTKPCTTALQGQGEYVGTSGFYVVPQFLSVATHVPTSPRYEDMRSLAKVFLSMPWDQVQSQLGHHVNVEKYGLWGLYAPTLLGPDGFNLSSTRLTIGTRDMSWTLGAAIVEVSERLAESQRLTGTTLGLSGACSAEMSRGGAFFLGSAVLLVMVVLAKILISYVFFSYLRHRARIPARSFEQV</sequence>
<accession>A0A7S3QW69</accession>
<dbReference type="GO" id="GO:0017110">
    <property type="term" value="F:nucleoside diphosphate phosphatase activity"/>
    <property type="evidence" value="ECO:0007669"/>
    <property type="project" value="TreeGrafter"/>
</dbReference>